<dbReference type="SUPFAM" id="SSF53067">
    <property type="entry name" value="Actin-like ATPase domain"/>
    <property type="match status" value="2"/>
</dbReference>
<evidence type="ECO:0000256" key="17">
    <source>
        <dbReference type="ARBA" id="ARBA00031123"/>
    </source>
</evidence>
<evidence type="ECO:0000256" key="7">
    <source>
        <dbReference type="ARBA" id="ARBA00013033"/>
    </source>
</evidence>
<comment type="catalytic activity">
    <reaction evidence="1">
        <text>Cleavage of non-polar aliphatic amino-acids at the P1 position, with a preference for Val, Ile and Met. At the P2 and P3 positions, Arg is selected most strongly with a secondary preference for other hydrophilic residues.</text>
        <dbReference type="EC" id="3.4.21.108"/>
    </reaction>
</comment>
<accession>A0ABM3MNC1</accession>
<dbReference type="PROSITE" id="PS50106">
    <property type="entry name" value="PDZ"/>
    <property type="match status" value="1"/>
</dbReference>
<dbReference type="InterPro" id="IPR036034">
    <property type="entry name" value="PDZ_sf"/>
</dbReference>
<dbReference type="Gene3D" id="2.40.10.120">
    <property type="match status" value="1"/>
</dbReference>
<keyword evidence="12" id="KW-0378">Hydrolase</keyword>
<dbReference type="Proteomes" id="UP001652740">
    <property type="component" value="Unplaced"/>
</dbReference>
<evidence type="ECO:0000256" key="1">
    <source>
        <dbReference type="ARBA" id="ARBA00001760"/>
    </source>
</evidence>
<keyword evidence="13" id="KW-0720">Serine protease</keyword>
<keyword evidence="14" id="KW-0809">Transit peptide</keyword>
<proteinExistence type="inferred from homology"/>
<evidence type="ECO:0000256" key="9">
    <source>
        <dbReference type="ARBA" id="ARBA00016929"/>
    </source>
</evidence>
<evidence type="ECO:0000256" key="3">
    <source>
        <dbReference type="ARBA" id="ARBA00004375"/>
    </source>
</evidence>
<evidence type="ECO:0000256" key="2">
    <source>
        <dbReference type="ARBA" id="ARBA00004304"/>
    </source>
</evidence>
<evidence type="ECO:0000256" key="15">
    <source>
        <dbReference type="ARBA" id="ARBA00023145"/>
    </source>
</evidence>
<dbReference type="GeneID" id="113519587"/>
<evidence type="ECO:0000256" key="6">
    <source>
        <dbReference type="ARBA" id="ARBA00012122"/>
    </source>
</evidence>
<dbReference type="Pfam" id="PF01869">
    <property type="entry name" value="BcrAD_BadFG"/>
    <property type="match status" value="1"/>
</dbReference>
<dbReference type="CDD" id="cd06785">
    <property type="entry name" value="cpPDZ_HtrA-like"/>
    <property type="match status" value="1"/>
</dbReference>
<gene>
    <name evidence="21" type="primary">LOC113519587</name>
</gene>
<evidence type="ECO:0000256" key="11">
    <source>
        <dbReference type="ARBA" id="ARBA00022703"/>
    </source>
</evidence>
<evidence type="ECO:0000256" key="5">
    <source>
        <dbReference type="ARBA" id="ARBA00010541"/>
    </source>
</evidence>
<dbReference type="InterPro" id="IPR002731">
    <property type="entry name" value="ATPase_BadF"/>
</dbReference>
<dbReference type="Gene3D" id="2.30.42.10">
    <property type="match status" value="1"/>
</dbReference>
<keyword evidence="20" id="KW-1185">Reference proteome</keyword>
<dbReference type="InterPro" id="IPR009003">
    <property type="entry name" value="Peptidase_S1_PA"/>
</dbReference>
<dbReference type="InterPro" id="IPR041489">
    <property type="entry name" value="PDZ_6"/>
</dbReference>
<evidence type="ECO:0000256" key="4">
    <source>
        <dbReference type="ARBA" id="ARBA00006198"/>
    </source>
</evidence>
<comment type="similarity">
    <text evidence="5">Belongs to the peptidase S1C family.</text>
</comment>
<comment type="subcellular location">
    <subcellularLocation>
        <location evidence="3">Mitochondrion intermembrane space</location>
        <topology evidence="3">Single-pass membrane protein</topology>
    </subcellularLocation>
    <subcellularLocation>
        <location evidence="2">Mitochondrion membrane</location>
        <topology evidence="2">Single-pass membrane protein</topology>
    </subcellularLocation>
</comment>
<feature type="domain" description="PDZ" evidence="19">
    <location>
        <begin position="644"/>
        <end position="700"/>
    </location>
</feature>
<dbReference type="CDD" id="cd24078">
    <property type="entry name" value="ASKHA_NBD_NAGK_meta"/>
    <property type="match status" value="1"/>
</dbReference>
<reference evidence="21" key="1">
    <citation type="submission" date="2025-08" db="UniProtKB">
        <authorList>
            <consortium name="RefSeq"/>
        </authorList>
    </citation>
    <scope>IDENTIFICATION</scope>
    <source>
        <tissue evidence="21">Whole larvae</tissue>
    </source>
</reference>
<evidence type="ECO:0000256" key="8">
    <source>
        <dbReference type="ARBA" id="ARBA00014974"/>
    </source>
</evidence>
<dbReference type="Pfam" id="PF13365">
    <property type="entry name" value="Trypsin_2"/>
    <property type="match status" value="1"/>
</dbReference>
<dbReference type="SMART" id="SM00228">
    <property type="entry name" value="PDZ"/>
    <property type="match status" value="1"/>
</dbReference>
<evidence type="ECO:0000256" key="10">
    <source>
        <dbReference type="ARBA" id="ARBA00022670"/>
    </source>
</evidence>
<evidence type="ECO:0000256" key="18">
    <source>
        <dbReference type="ARBA" id="ARBA00035606"/>
    </source>
</evidence>
<evidence type="ECO:0000256" key="14">
    <source>
        <dbReference type="ARBA" id="ARBA00022946"/>
    </source>
</evidence>
<evidence type="ECO:0000256" key="12">
    <source>
        <dbReference type="ARBA" id="ARBA00022801"/>
    </source>
</evidence>
<dbReference type="InterPro" id="IPR001478">
    <property type="entry name" value="PDZ"/>
</dbReference>
<evidence type="ECO:0000256" key="16">
    <source>
        <dbReference type="ARBA" id="ARBA00029644"/>
    </source>
</evidence>
<comment type="similarity">
    <text evidence="4">Belongs to the eukaryotic-type N-acetylglucosamine kinase family.</text>
</comment>
<keyword evidence="11" id="KW-0053">Apoptosis</keyword>
<sequence>MDNKMYFGGVEGGATHSNMVICDNTGRVVGRAEGPGTNQWALGMEECTKRIIAMVQAAREDAGIPNDRILDSLGLTLSGCGPESSNSELAARVKEKDSKIGIIYVGSDTEGSLFTGAPEGGMVLIAGTGSNGLLRTSDGKQYGCGGWGHMLGDEGSAYWIAHRAVKKAFDQMDGLRPSPHPIHNVWEAIREHFNIQKQDDLLRHAYKDFDKSRYAGLTAKLSELAFQGDALSCHLFAEAGSAIAAHIMALAPKATGKVRIVCVGSVWKSWEVLKPGVLKELTDQKLNLELEFVRLRVSSAMGAAWIAAKQANYVLPRDDTIFCDVLYTYRGKDNLNVTNCLNGENGSIGDSKVNGRHFEDGQLCGCDNCAFAAGVIGYVSFKEKIYAATVINDLKGRREKYNFIADVVAVSAPAVVYIEIKDGRRVDLFSGRPITLSNGSGFIVKEDGLILTNAHVVVNKPNSIVSVKLMDGSTHTGIVEDVDLKSDLATLRIPVNGLPTMKLGSSADIKPGEWVVAMGSPLSLSNTVTAGVVSSTQRASEELGLRGKDMVYIQTDAPITFGNSGGPLVNLDGEAIGINSMKVTSGISFAIPIDYVKEFLAKRKTKPPQVSKRYLGITMLTLSPNILMELRLRNPEMPTDIEHGILVWKVIIGSPAYNGGLQPGDIVTHINGKPVHSASDIYMMLENSSGSLRIDVVRGRQRITLSVTPEIHS</sequence>
<dbReference type="InterPro" id="IPR043129">
    <property type="entry name" value="ATPase_NBD"/>
</dbReference>
<dbReference type="EC" id="2.7.1.59" evidence="6"/>
<dbReference type="RefSeq" id="XP_052752870.1">
    <property type="nucleotide sequence ID" value="XM_052896910.1"/>
</dbReference>
<organism evidence="20 21">
    <name type="scientific">Galleria mellonella</name>
    <name type="common">Greater wax moth</name>
    <dbReference type="NCBI Taxonomy" id="7137"/>
    <lineage>
        <taxon>Eukaryota</taxon>
        <taxon>Metazoa</taxon>
        <taxon>Ecdysozoa</taxon>
        <taxon>Arthropoda</taxon>
        <taxon>Hexapoda</taxon>
        <taxon>Insecta</taxon>
        <taxon>Pterygota</taxon>
        <taxon>Neoptera</taxon>
        <taxon>Endopterygota</taxon>
        <taxon>Lepidoptera</taxon>
        <taxon>Glossata</taxon>
        <taxon>Ditrysia</taxon>
        <taxon>Pyraloidea</taxon>
        <taxon>Pyralidae</taxon>
        <taxon>Galleriinae</taxon>
        <taxon>Galleria</taxon>
    </lineage>
</organism>
<dbReference type="PANTHER" id="PTHR22939">
    <property type="entry name" value="SERINE PROTEASE FAMILY S1C HTRA-RELATED"/>
    <property type="match status" value="1"/>
</dbReference>
<protein>
    <recommendedName>
        <fullName evidence="8">N-acetyl-D-glucosamine kinase</fullName>
        <ecNumber evidence="6">2.7.1.59</ecNumber>
        <ecNumber evidence="7">3.4.21.108</ecNumber>
    </recommendedName>
    <alternativeName>
        <fullName evidence="17">GlcNAc kinase</fullName>
    </alternativeName>
    <alternativeName>
        <fullName evidence="16">High temperature requirement protein A2</fullName>
    </alternativeName>
    <alternativeName>
        <fullName evidence="9">Serine protease HTRA2, mitochondrial</fullName>
    </alternativeName>
</protein>
<dbReference type="Gene3D" id="3.30.420.40">
    <property type="match status" value="1"/>
</dbReference>
<evidence type="ECO:0000259" key="19">
    <source>
        <dbReference type="PROSITE" id="PS50106"/>
    </source>
</evidence>
<keyword evidence="15" id="KW-0865">Zymogen</keyword>
<dbReference type="InterPro" id="IPR001940">
    <property type="entry name" value="Peptidase_S1C"/>
</dbReference>
<dbReference type="SUPFAM" id="SSF50156">
    <property type="entry name" value="PDZ domain-like"/>
    <property type="match status" value="1"/>
</dbReference>
<comment type="function">
    <text evidence="18">Serine protease that shows proteolytic activity against a non-specific substrate beta-casein. Promotes or induces cell death either by direct binding to and inhibition of BIRC proteins (also called inhibitor of apoptosis proteins, IAPs), leading to an increase in caspase activity, or by a BIRC inhibition-independent, caspase-independent and serine protease activity-dependent mechanism. Can antagonize antiapoptotic activity of th/Diap1 by directly inducing the degradation of th/Diap1.</text>
</comment>
<name>A0ABM3MNC1_GALME</name>
<evidence type="ECO:0000313" key="20">
    <source>
        <dbReference type="Proteomes" id="UP001652740"/>
    </source>
</evidence>
<dbReference type="PANTHER" id="PTHR22939:SF129">
    <property type="entry name" value="SERINE PROTEASE HTRA2, MITOCHONDRIAL"/>
    <property type="match status" value="1"/>
</dbReference>
<evidence type="ECO:0000313" key="21">
    <source>
        <dbReference type="RefSeq" id="XP_052752870.1"/>
    </source>
</evidence>
<dbReference type="PRINTS" id="PR00834">
    <property type="entry name" value="PROTEASES2C"/>
</dbReference>
<dbReference type="Pfam" id="PF17820">
    <property type="entry name" value="PDZ_6"/>
    <property type="match status" value="1"/>
</dbReference>
<keyword evidence="10" id="KW-0645">Protease</keyword>
<dbReference type="SUPFAM" id="SSF50494">
    <property type="entry name" value="Trypsin-like serine proteases"/>
    <property type="match status" value="1"/>
</dbReference>
<evidence type="ECO:0000256" key="13">
    <source>
        <dbReference type="ARBA" id="ARBA00022825"/>
    </source>
</evidence>
<dbReference type="EC" id="3.4.21.108" evidence="7"/>